<dbReference type="EMBL" id="WIXP02000001">
    <property type="protein sequence ID" value="KAF6215864.1"/>
    <property type="molecule type" value="Genomic_DNA"/>
</dbReference>
<proteinExistence type="predicted"/>
<evidence type="ECO:0000313" key="3">
    <source>
        <dbReference type="Proteomes" id="UP000466442"/>
    </source>
</evidence>
<dbReference type="AlphaFoldDB" id="A0A8S9Y4X1"/>
<evidence type="ECO:0000256" key="1">
    <source>
        <dbReference type="SAM" id="MobiDB-lite"/>
    </source>
</evidence>
<sequence length="139" mass="16046">MTQLRISRYKVITCQAKTKKRLRIMWSEGEEDDISDGELMDLSELVQGILSSEGVTLKEKAESSEAIPDLPRRPRASQVDVYPQLHNGPLAIPKDKWDDLQSLKPCLPKESWNFYDNLPHQSESIRKAKRESKKPQRKD</sequence>
<accession>A0A8S9Y4X1</accession>
<organism evidence="2 3">
    <name type="scientific">Apolygus lucorum</name>
    <name type="common">Small green plant bug</name>
    <name type="synonym">Lygocoris lucorum</name>
    <dbReference type="NCBI Taxonomy" id="248454"/>
    <lineage>
        <taxon>Eukaryota</taxon>
        <taxon>Metazoa</taxon>
        <taxon>Ecdysozoa</taxon>
        <taxon>Arthropoda</taxon>
        <taxon>Hexapoda</taxon>
        <taxon>Insecta</taxon>
        <taxon>Pterygota</taxon>
        <taxon>Neoptera</taxon>
        <taxon>Paraneoptera</taxon>
        <taxon>Hemiptera</taxon>
        <taxon>Heteroptera</taxon>
        <taxon>Panheteroptera</taxon>
        <taxon>Cimicomorpha</taxon>
        <taxon>Miridae</taxon>
        <taxon>Mirini</taxon>
        <taxon>Apolygus</taxon>
    </lineage>
</organism>
<name>A0A8S9Y4X1_APOLU</name>
<evidence type="ECO:0000313" key="2">
    <source>
        <dbReference type="EMBL" id="KAF6215864.1"/>
    </source>
</evidence>
<keyword evidence="3" id="KW-1185">Reference proteome</keyword>
<dbReference type="Proteomes" id="UP000466442">
    <property type="component" value="Linkage Group LG1"/>
</dbReference>
<feature type="region of interest" description="Disordered" evidence="1">
    <location>
        <begin position="57"/>
        <end position="81"/>
    </location>
</feature>
<feature type="compositionally biased region" description="Basic residues" evidence="1">
    <location>
        <begin position="127"/>
        <end position="139"/>
    </location>
</feature>
<protein>
    <submittedName>
        <fullName evidence="2">Uncharacterized protein</fullName>
    </submittedName>
</protein>
<comment type="caution">
    <text evidence="2">The sequence shown here is derived from an EMBL/GenBank/DDBJ whole genome shotgun (WGS) entry which is preliminary data.</text>
</comment>
<feature type="region of interest" description="Disordered" evidence="1">
    <location>
        <begin position="118"/>
        <end position="139"/>
    </location>
</feature>
<dbReference type="OrthoDB" id="6740080at2759"/>
<reference evidence="2" key="1">
    <citation type="journal article" date="2021" name="Mol. Ecol. Resour.">
        <title>Apolygus lucorum genome provides insights into omnivorousness and mesophyll feeding.</title>
        <authorList>
            <person name="Liu Y."/>
            <person name="Liu H."/>
            <person name="Wang H."/>
            <person name="Huang T."/>
            <person name="Liu B."/>
            <person name="Yang B."/>
            <person name="Yin L."/>
            <person name="Li B."/>
            <person name="Zhang Y."/>
            <person name="Zhang S."/>
            <person name="Jiang F."/>
            <person name="Zhang X."/>
            <person name="Ren Y."/>
            <person name="Wang B."/>
            <person name="Wang S."/>
            <person name="Lu Y."/>
            <person name="Wu K."/>
            <person name="Fan W."/>
            <person name="Wang G."/>
        </authorList>
    </citation>
    <scope>NUCLEOTIDE SEQUENCE</scope>
    <source>
        <strain evidence="2">12Hb</strain>
    </source>
</reference>
<gene>
    <name evidence="2" type="ORF">GE061_000199</name>
</gene>